<evidence type="ECO:0000256" key="2">
    <source>
        <dbReference type="ARBA" id="ARBA00022603"/>
    </source>
</evidence>
<keyword evidence="2" id="KW-0489">Methyltransferase</keyword>
<dbReference type="InterPro" id="IPR004384">
    <property type="entry name" value="RNA_MeTrfase_TrmJ/LasT"/>
</dbReference>
<gene>
    <name evidence="6" type="ORF">ISN26_01380</name>
</gene>
<evidence type="ECO:0000256" key="4">
    <source>
        <dbReference type="ARBA" id="ARBA00022691"/>
    </source>
</evidence>
<keyword evidence="7" id="KW-1185">Reference proteome</keyword>
<reference evidence="6" key="1">
    <citation type="submission" date="2020-10" db="EMBL/GenBank/DDBJ databases">
        <title>An improved Amphimedon queenslandica hologenome assembly reveals how three proteobacterial symbionts can extend the metabolic phenotypic of their marine sponge host.</title>
        <authorList>
            <person name="Degnan B."/>
            <person name="Degnan S."/>
            <person name="Xiang X."/>
        </authorList>
    </citation>
    <scope>NUCLEOTIDE SEQUENCE</scope>
    <source>
        <strain evidence="6">AqS2</strain>
    </source>
</reference>
<dbReference type="PIRSF" id="PIRSF004808">
    <property type="entry name" value="LasT"/>
    <property type="match status" value="1"/>
</dbReference>
<proteinExistence type="inferred from homology"/>
<sequence>MAKSGRLSVAMVGTTHPGNLGAAARAMGSMGVARLLLARPEARPADPEAVARATASHAPILAQAAVHPDLGAALADVRHAYAFTVRRRELAPPAYAMRAAARRISRQLAAGRDVALVFGPEQEGLRNDETDLCDAIATIPLARARGSLNVAAAVQIACYECMLARAAAAEPPPKDGEPPAAKKEIVSLLAHLDATLQEYPVRHPSLRARMMRRLALLLGRAKPSSADARMLRGFLAHLDRRRRGPPL</sequence>
<dbReference type="InterPro" id="IPR001537">
    <property type="entry name" value="SpoU_MeTrfase"/>
</dbReference>
<evidence type="ECO:0000259" key="5">
    <source>
        <dbReference type="Pfam" id="PF00588"/>
    </source>
</evidence>
<dbReference type="SUPFAM" id="SSF75217">
    <property type="entry name" value="alpha/beta knot"/>
    <property type="match status" value="1"/>
</dbReference>
<dbReference type="Proteomes" id="UP000604381">
    <property type="component" value="Unassembled WGS sequence"/>
</dbReference>
<dbReference type="GO" id="GO:0002128">
    <property type="term" value="P:tRNA nucleoside ribose methylation"/>
    <property type="evidence" value="ECO:0007669"/>
    <property type="project" value="TreeGrafter"/>
</dbReference>
<keyword evidence="4" id="KW-0949">S-adenosyl-L-methionine</keyword>
<comment type="similarity">
    <text evidence="1">Belongs to the class IV-like SAM-binding methyltransferase superfamily. RNA methyltransferase TrmH family.</text>
</comment>
<name>A0A930Y2C1_9GAMM</name>
<accession>A0A930Y2C1</accession>
<dbReference type="Gene3D" id="3.40.1280.10">
    <property type="match status" value="1"/>
</dbReference>
<evidence type="ECO:0000313" key="7">
    <source>
        <dbReference type="Proteomes" id="UP000604381"/>
    </source>
</evidence>
<dbReference type="Pfam" id="PF00588">
    <property type="entry name" value="SpoU_methylase"/>
    <property type="match status" value="1"/>
</dbReference>
<dbReference type="PANTHER" id="PTHR42786:SF2">
    <property type="entry name" value="TRNA (CYTIDINE_URIDINE-2'-O-)-METHYLTRANSFERASE TRMJ"/>
    <property type="match status" value="1"/>
</dbReference>
<dbReference type="CDD" id="cd18093">
    <property type="entry name" value="SpoU-like_TrmJ"/>
    <property type="match status" value="1"/>
</dbReference>
<keyword evidence="3" id="KW-0808">Transferase</keyword>
<dbReference type="AlphaFoldDB" id="A0A930Y2C1"/>
<dbReference type="InterPro" id="IPR029026">
    <property type="entry name" value="tRNA_m1G_MTases_N"/>
</dbReference>
<dbReference type="Gene3D" id="1.10.8.590">
    <property type="match status" value="1"/>
</dbReference>
<feature type="domain" description="tRNA/rRNA methyltransferase SpoU type" evidence="5">
    <location>
        <begin position="7"/>
        <end position="159"/>
    </location>
</feature>
<dbReference type="GO" id="GO:0008173">
    <property type="term" value="F:RNA methyltransferase activity"/>
    <property type="evidence" value="ECO:0007669"/>
    <property type="project" value="InterPro"/>
</dbReference>
<dbReference type="PANTHER" id="PTHR42786">
    <property type="entry name" value="TRNA/RRNA METHYLTRANSFERASE"/>
    <property type="match status" value="1"/>
</dbReference>
<organism evidence="6 7">
    <name type="scientific">Candidatus Amphirhobacter heronislandensis</name>
    <dbReference type="NCBI Taxonomy" id="1732024"/>
    <lineage>
        <taxon>Bacteria</taxon>
        <taxon>Pseudomonadati</taxon>
        <taxon>Pseudomonadota</taxon>
        <taxon>Gammaproteobacteria</taxon>
        <taxon>Candidatus Tethybacterales</taxon>
        <taxon>Candidatus Tethybacteraceae</taxon>
        <taxon>Candidatus Amphirhobacter</taxon>
    </lineage>
</organism>
<comment type="caution">
    <text evidence="6">The sequence shown here is derived from an EMBL/GenBank/DDBJ whole genome shotgun (WGS) entry which is preliminary data.</text>
</comment>
<protein>
    <recommendedName>
        <fullName evidence="5">tRNA/rRNA methyltransferase SpoU type domain-containing protein</fullName>
    </recommendedName>
</protein>
<dbReference type="GO" id="GO:0003723">
    <property type="term" value="F:RNA binding"/>
    <property type="evidence" value="ECO:0007669"/>
    <property type="project" value="InterPro"/>
</dbReference>
<evidence type="ECO:0000313" key="6">
    <source>
        <dbReference type="EMBL" id="MBF2734741.1"/>
    </source>
</evidence>
<dbReference type="GO" id="GO:0005829">
    <property type="term" value="C:cytosol"/>
    <property type="evidence" value="ECO:0007669"/>
    <property type="project" value="TreeGrafter"/>
</dbReference>
<evidence type="ECO:0000256" key="3">
    <source>
        <dbReference type="ARBA" id="ARBA00022679"/>
    </source>
</evidence>
<dbReference type="InterPro" id="IPR029028">
    <property type="entry name" value="Alpha/beta_knot_MTases"/>
</dbReference>
<evidence type="ECO:0000256" key="1">
    <source>
        <dbReference type="ARBA" id="ARBA00007228"/>
    </source>
</evidence>
<dbReference type="EMBL" id="JADHEI010000028">
    <property type="protein sequence ID" value="MBF2734741.1"/>
    <property type="molecule type" value="Genomic_DNA"/>
</dbReference>